<accession>A0A4P6M8U1</accession>
<sequence length="66" mass="8459">MTEVNSRYIFREEKQDIPHPWEYYPGLFADEKNWYEKQKEQKALEDYKEKRRQYVAEFNRRRRQGR</sequence>
<dbReference type="Proteomes" id="UP000289794">
    <property type="component" value="Chromosome"/>
</dbReference>
<dbReference type="EMBL" id="CP035945">
    <property type="protein sequence ID" value="QBF00044.1"/>
    <property type="molecule type" value="Genomic_DNA"/>
</dbReference>
<protein>
    <submittedName>
        <fullName evidence="2">Uncharacterized protein</fullName>
    </submittedName>
</protein>
<dbReference type="KEGG" id="bpro:PMF13cell1_05640"/>
<reference evidence="2 3" key="1">
    <citation type="submission" date="2019-01" db="EMBL/GenBank/DDBJ databases">
        <title>PMF-metabolizing Aryl O-demethylase.</title>
        <authorList>
            <person name="Kim M."/>
        </authorList>
    </citation>
    <scope>NUCLEOTIDE SEQUENCE [LARGE SCALE GENOMIC DNA]</scope>
    <source>
        <strain evidence="2 3">PMF1</strain>
    </source>
</reference>
<evidence type="ECO:0000313" key="3">
    <source>
        <dbReference type="Proteomes" id="UP000289794"/>
    </source>
</evidence>
<name>A0A4P6M8U1_9FIRM</name>
<proteinExistence type="predicted"/>
<gene>
    <name evidence="2" type="ORF">PMF13cell1_05640</name>
</gene>
<feature type="coiled-coil region" evidence="1">
    <location>
        <begin position="37"/>
        <end position="64"/>
    </location>
</feature>
<organism evidence="2 3">
    <name type="scientific">Blautia producta</name>
    <dbReference type="NCBI Taxonomy" id="33035"/>
    <lineage>
        <taxon>Bacteria</taxon>
        <taxon>Bacillati</taxon>
        <taxon>Bacillota</taxon>
        <taxon>Clostridia</taxon>
        <taxon>Lachnospirales</taxon>
        <taxon>Lachnospiraceae</taxon>
        <taxon>Blautia</taxon>
    </lineage>
</organism>
<dbReference type="AlphaFoldDB" id="A0A4P6M8U1"/>
<evidence type="ECO:0000313" key="2">
    <source>
        <dbReference type="EMBL" id="QBF00044.1"/>
    </source>
</evidence>
<evidence type="ECO:0000256" key="1">
    <source>
        <dbReference type="SAM" id="Coils"/>
    </source>
</evidence>
<keyword evidence="1" id="KW-0175">Coiled coil</keyword>